<dbReference type="AlphaFoldDB" id="X1P216"/>
<comment type="caution">
    <text evidence="2">The sequence shown here is derived from an EMBL/GenBank/DDBJ whole genome shotgun (WGS) entry which is preliminary data.</text>
</comment>
<evidence type="ECO:0000313" key="2">
    <source>
        <dbReference type="EMBL" id="GAI50367.1"/>
    </source>
</evidence>
<name>X1P216_9ZZZZ</name>
<feature type="transmembrane region" description="Helical" evidence="1">
    <location>
        <begin position="49"/>
        <end position="70"/>
    </location>
</feature>
<feature type="non-terminal residue" evidence="2">
    <location>
        <position position="110"/>
    </location>
</feature>
<evidence type="ECO:0000256" key="1">
    <source>
        <dbReference type="SAM" id="Phobius"/>
    </source>
</evidence>
<gene>
    <name evidence="2" type="ORF">S06H3_62682</name>
</gene>
<feature type="transmembrane region" description="Helical" evidence="1">
    <location>
        <begin position="20"/>
        <end position="43"/>
    </location>
</feature>
<dbReference type="EMBL" id="BARV01041396">
    <property type="protein sequence ID" value="GAI50367.1"/>
    <property type="molecule type" value="Genomic_DNA"/>
</dbReference>
<sequence>MNSNNAKNNKRKRNKEISTVGMIFLSIVILLYILLSFFMSGLIQQSFKISVNLLLKLIPIFLLIIVLMGVMNYYINSKTIVKYLGKESGTLGWALAITGGILSHGSIYAW</sequence>
<feature type="transmembrane region" description="Helical" evidence="1">
    <location>
        <begin position="91"/>
        <end position="109"/>
    </location>
</feature>
<accession>X1P216</accession>
<keyword evidence="1" id="KW-0472">Membrane</keyword>
<proteinExistence type="predicted"/>
<reference evidence="2" key="1">
    <citation type="journal article" date="2014" name="Front. Microbiol.">
        <title>High frequency of phylogenetically diverse reductive dehalogenase-homologous genes in deep subseafloor sedimentary metagenomes.</title>
        <authorList>
            <person name="Kawai M."/>
            <person name="Futagami T."/>
            <person name="Toyoda A."/>
            <person name="Takaki Y."/>
            <person name="Nishi S."/>
            <person name="Hori S."/>
            <person name="Arai W."/>
            <person name="Tsubouchi T."/>
            <person name="Morono Y."/>
            <person name="Uchiyama I."/>
            <person name="Ito T."/>
            <person name="Fujiyama A."/>
            <person name="Inagaki F."/>
            <person name="Takami H."/>
        </authorList>
    </citation>
    <scope>NUCLEOTIDE SEQUENCE</scope>
    <source>
        <strain evidence="2">Expedition CK06-06</strain>
    </source>
</reference>
<keyword evidence="1" id="KW-0812">Transmembrane</keyword>
<keyword evidence="1" id="KW-1133">Transmembrane helix</keyword>
<evidence type="ECO:0008006" key="3">
    <source>
        <dbReference type="Google" id="ProtNLM"/>
    </source>
</evidence>
<protein>
    <recommendedName>
        <fullName evidence="3">Permease</fullName>
    </recommendedName>
</protein>
<organism evidence="2">
    <name type="scientific">marine sediment metagenome</name>
    <dbReference type="NCBI Taxonomy" id="412755"/>
    <lineage>
        <taxon>unclassified sequences</taxon>
        <taxon>metagenomes</taxon>
        <taxon>ecological metagenomes</taxon>
    </lineage>
</organism>